<dbReference type="Gene3D" id="2.60.220.30">
    <property type="match status" value="2"/>
</dbReference>
<evidence type="ECO:0000256" key="4">
    <source>
        <dbReference type="ARBA" id="ARBA00022490"/>
    </source>
</evidence>
<dbReference type="InterPro" id="IPR036770">
    <property type="entry name" value="Ankyrin_rpt-contain_sf"/>
</dbReference>
<dbReference type="FunFam" id="1.25.40.20:FF:000003">
    <property type="entry name" value="Ankyrin, isoform B"/>
    <property type="match status" value="1"/>
</dbReference>
<dbReference type="Pfam" id="PF17809">
    <property type="entry name" value="UPA_2"/>
    <property type="match status" value="1"/>
</dbReference>
<dbReference type="Pfam" id="PF13637">
    <property type="entry name" value="Ank_4"/>
    <property type="match status" value="1"/>
</dbReference>
<feature type="domain" description="ZU5" evidence="18">
    <location>
        <begin position="807"/>
        <end position="962"/>
    </location>
</feature>
<gene>
    <name evidence="19" type="primary">ANK3</name>
    <name evidence="19" type="synonym">LOC109890001</name>
</gene>
<feature type="compositionally biased region" description="Basic and acidic residues" evidence="16">
    <location>
        <begin position="1674"/>
        <end position="1684"/>
    </location>
</feature>
<keyword evidence="11" id="KW-0458">Lysosome</keyword>
<feature type="repeat" description="ANK" evidence="15">
    <location>
        <begin position="698"/>
        <end position="730"/>
    </location>
</feature>
<feature type="repeat" description="ANK" evidence="15">
    <location>
        <begin position="599"/>
        <end position="631"/>
    </location>
</feature>
<evidence type="ECO:0000256" key="15">
    <source>
        <dbReference type="PROSITE-ProRule" id="PRU00023"/>
    </source>
</evidence>
<evidence type="ECO:0000259" key="17">
    <source>
        <dbReference type="PROSITE" id="PS50017"/>
    </source>
</evidence>
<comment type="subcellular location">
    <subcellularLocation>
        <location evidence="13">Cell membrane</location>
        <location evidence="13">Sarcolemma</location>
        <location evidence="13">T-tubule</location>
    </subcellularLocation>
    <subcellularLocation>
        <location evidence="1">Cytoplasm</location>
        <location evidence="1">Cytoskeleton</location>
    </subcellularLocation>
    <subcellularLocation>
        <location evidence="2">Lysosome</location>
    </subcellularLocation>
    <subcellularLocation>
        <location evidence="14">Postsynaptic cell membrane</location>
    </subcellularLocation>
</comment>
<dbReference type="FunFam" id="2.60.220.30:FF:000001">
    <property type="entry name" value="Ankyrin-3 isoform 2"/>
    <property type="match status" value="1"/>
</dbReference>
<dbReference type="FunFam" id="1.25.40.20:FF:000002">
    <property type="entry name" value="Ankyrin-2 isoform 2"/>
    <property type="match status" value="1"/>
</dbReference>
<dbReference type="SUPFAM" id="SSF48403">
    <property type="entry name" value="Ankyrin repeat"/>
    <property type="match status" value="2"/>
</dbReference>
<dbReference type="InterPro" id="IPR011029">
    <property type="entry name" value="DEATH-like_dom_sf"/>
</dbReference>
<evidence type="ECO:0000256" key="1">
    <source>
        <dbReference type="ARBA" id="ARBA00004245"/>
    </source>
</evidence>
<dbReference type="PRINTS" id="PR01415">
    <property type="entry name" value="ANKYRIN"/>
</dbReference>
<feature type="domain" description="Death" evidence="17">
    <location>
        <begin position="1254"/>
        <end position="1312"/>
    </location>
</feature>
<evidence type="ECO:0000256" key="16">
    <source>
        <dbReference type="SAM" id="MobiDB-lite"/>
    </source>
</evidence>
<evidence type="ECO:0000256" key="5">
    <source>
        <dbReference type="ARBA" id="ARBA00022553"/>
    </source>
</evidence>
<keyword evidence="9" id="KW-0472">Membrane</keyword>
<keyword evidence="7" id="KW-0770">Synapse</keyword>
<dbReference type="InterPro" id="IPR051165">
    <property type="entry name" value="Multifunctional_ANK_Repeat"/>
</dbReference>
<dbReference type="InterPro" id="IPR000906">
    <property type="entry name" value="ZU5_dom"/>
</dbReference>
<dbReference type="PROSITE" id="PS50017">
    <property type="entry name" value="DEATH_DOMAIN"/>
    <property type="match status" value="1"/>
</dbReference>
<keyword evidence="3" id="KW-1003">Cell membrane</keyword>
<dbReference type="PANTHER" id="PTHR24123">
    <property type="entry name" value="ANKYRIN REPEAT-CONTAINING"/>
    <property type="match status" value="1"/>
</dbReference>
<dbReference type="GO" id="GO:0005856">
    <property type="term" value="C:cytoskeleton"/>
    <property type="evidence" value="ECO:0007669"/>
    <property type="project" value="UniProtKB-SubCell"/>
</dbReference>
<feature type="repeat" description="ANK" evidence="15">
    <location>
        <begin position="203"/>
        <end position="235"/>
    </location>
</feature>
<dbReference type="InterPro" id="IPR002110">
    <property type="entry name" value="Ankyrin_rpt"/>
</dbReference>
<evidence type="ECO:0000256" key="6">
    <source>
        <dbReference type="ARBA" id="ARBA00022737"/>
    </source>
</evidence>
<evidence type="ECO:0000256" key="13">
    <source>
        <dbReference type="ARBA" id="ARBA00024012"/>
    </source>
</evidence>
<dbReference type="Ensembl" id="ENSOKIT00005112506.1">
    <property type="protein sequence ID" value="ENSOKIP00005104966.1"/>
    <property type="gene ID" value="ENSOKIG00005044607.1"/>
</dbReference>
<feature type="repeat" description="ANK" evidence="15">
    <location>
        <begin position="75"/>
        <end position="107"/>
    </location>
</feature>
<dbReference type="InterPro" id="IPR000488">
    <property type="entry name" value="Death_dom"/>
</dbReference>
<feature type="repeat" description="ANK" evidence="15">
    <location>
        <begin position="236"/>
        <end position="268"/>
    </location>
</feature>
<feature type="repeat" description="ANK" evidence="15">
    <location>
        <begin position="141"/>
        <end position="164"/>
    </location>
</feature>
<dbReference type="SMART" id="SM00248">
    <property type="entry name" value="ANK"/>
    <property type="match status" value="23"/>
</dbReference>
<feature type="repeat" description="ANK" evidence="15">
    <location>
        <begin position="632"/>
        <end position="664"/>
    </location>
</feature>
<dbReference type="Pfam" id="PF00023">
    <property type="entry name" value="Ank"/>
    <property type="match status" value="3"/>
</dbReference>
<dbReference type="Gene3D" id="2.60.40.2660">
    <property type="match status" value="1"/>
</dbReference>
<feature type="compositionally biased region" description="Acidic residues" evidence="16">
    <location>
        <begin position="1571"/>
        <end position="1581"/>
    </location>
</feature>
<dbReference type="Gene3D" id="1.10.533.10">
    <property type="entry name" value="Death Domain, Fas"/>
    <property type="match status" value="1"/>
</dbReference>
<dbReference type="Proteomes" id="UP000694557">
    <property type="component" value="Unassembled WGS sequence"/>
</dbReference>
<feature type="region of interest" description="Disordered" evidence="16">
    <location>
        <begin position="1561"/>
        <end position="1585"/>
    </location>
</feature>
<feature type="repeat" description="ANK" evidence="15">
    <location>
        <begin position="302"/>
        <end position="334"/>
    </location>
</feature>
<dbReference type="Pfam" id="PF00791">
    <property type="entry name" value="ZU5"/>
    <property type="match status" value="1"/>
</dbReference>
<protein>
    <submittedName>
        <fullName evidence="19">Ankyrin 3</fullName>
    </submittedName>
</protein>
<evidence type="ECO:0000256" key="3">
    <source>
        <dbReference type="ARBA" id="ARBA00022475"/>
    </source>
</evidence>
<dbReference type="PROSITE" id="PS51145">
    <property type="entry name" value="ZU5"/>
    <property type="match status" value="2"/>
</dbReference>
<accession>A0A8C7KLA6</accession>
<evidence type="ECO:0000256" key="2">
    <source>
        <dbReference type="ARBA" id="ARBA00004371"/>
    </source>
</evidence>
<dbReference type="SUPFAM" id="SSF47986">
    <property type="entry name" value="DEATH domain"/>
    <property type="match status" value="1"/>
</dbReference>
<reference evidence="19" key="2">
    <citation type="submission" date="2025-09" db="UniProtKB">
        <authorList>
            <consortium name="Ensembl"/>
        </authorList>
    </citation>
    <scope>IDENTIFICATION</scope>
</reference>
<keyword evidence="5" id="KW-0597">Phosphoprotein</keyword>
<dbReference type="GO" id="GO:0045211">
    <property type="term" value="C:postsynaptic membrane"/>
    <property type="evidence" value="ECO:0007669"/>
    <property type="project" value="UniProtKB-SubCell"/>
</dbReference>
<evidence type="ECO:0000256" key="7">
    <source>
        <dbReference type="ARBA" id="ARBA00023018"/>
    </source>
</evidence>
<keyword evidence="12" id="KW-0628">Postsynaptic cell membrane</keyword>
<feature type="repeat" description="ANK" evidence="15">
    <location>
        <begin position="401"/>
        <end position="433"/>
    </location>
</feature>
<dbReference type="Pfam" id="PF12796">
    <property type="entry name" value="Ank_2"/>
    <property type="match status" value="7"/>
</dbReference>
<sequence>NSESQGYREFNASYLRAARAGNLEKALDYLKSGVEINICNQNGLNALHLASKEGHVEVVAELLKLEANVDAATKKGNTALHIASLAGQTEVVKELVTNGANVNAQSQNGFTPLYMAAQENHIEVVRFLLEHNSSQSMATEDGFTPLAVALQQGHDQVVSLLLENDTKGKVRLPALHIAARKDDTKAAALLLQNDRNADVESKSGFTPLHIAAHYGNINVATLLLNRGGAVDFMARNDITPLHVASKRGNSNMVKLLLDRGSKIDAKTKDGLTPLHCGARSGHEQVVEILLDRGAPILSKTKNGLSPLHMATQGDHINCVQLLLQNDVPVDDVTNDYLTALHVAAHCGHYKVAKLIVDKKANPNAKALNGFTPLHIACKKNRSKVMELLLKHGASIQAVTESGLTPIHVAAFMGHENIVNSLTHHGASPNTTNVRGETALHMAARAGQADVVQYLLQNGAKVETKAKDDQTALHISSRLGKADIVQQLLQRGASANAATTSGYTPLHLAAREGHEDVAAMLLDQGASLSASTKKGFSPLHVAAKYGKIEVASLLLQKRAAPDAAGKSGLTPLHVAAHYDNQRVALLLLDQGASPHAAAKNGYTPLHIAAKKNQMDIGTTLLEYGADTNAVTRQGISPVHLAAQEGSVDLVSLLLTKNASVNMGNKSGLTPLHLAAQEDKVNVAEVLLNQGADVDPSTKMGYTPLHVACHYGNVKMADFLIQNQARVDDKTKNGYSPLHQAAQQGHTHIINLLLQHGASANQLTVVSENGSTALSIACRLGYISVVDTLRPVTDENLTSVVRVVCIFRFLVSFMVDARGGSMRGSRSNGMRIIIPPRKCTAPTRITCRLAKRHKLAYPPPMVEGEGLVSRLVEVGPAGAQFLGPVIVEIPHFGSMRGKERELIVLRSDNGDTWKEHQYDCHPSDITDILNGMDEELDSNAELEKKRICRIITRDFPQYFAVVSRIKQESNHMGPEGGTLTSLTVPMVQASFPQGALTKKIRVGLQAQPVPDDMVRNLLGNRATFSPIVTVEPRRRKFHKPITMTIPVPPRSAEGHPSGPRGDSTPCLRLLCSITGGTSPAQWEDITGTTPLSFVTDCVSFTTNVSARFWLADCHQIPETVGLASQLYRELICVPYLAKFVVFAKMNDPVESRLRCFCMTDDKVDKTLEQQENFEEVARSKDIEVLEGKPIHVDCYGNLSPLTKSGQQLIFNFFSFKENRLPFNVKVASHFPPLLISRITFLNVLCPSGPQSPCERTDLRMAIVADHLGLSWTELAREMDFSVDEINHIRVENPNSLTAQSFMLLKKWVSRDGKNWVFLVACSIIRLCAFVHVTQSMWCVFYVGFLVSSASMCLYHLPTDYHSILAELQSPVQLHSDPPFTEFHSEPPTLTIDPIPVQLHPHPPTLILTQSEPWTGHMEPSVEPDTSTRTHLRPWELSLSIHTLHLDPTAATNTGMAEGDQVLMVQVEEEKKEVDISLQQQEDSRQTGASAVEAEDIVKGGGEEGVEVGEMAEEGDKVVEAKIGAKLAEEGTKVRVEGRKAVENGAELVEEEGAYLSPQAWAEALGEQGVSGSTEEEDGDEDEKTEDKFKSLLEDIHLEEGSEEEDEEMTEARVQEILSQVQQAEKDVCSLPEQAKNIPGESVTEEQFTDEDGNIITRKVIRKVIRRVSTPTPDDQGGDRGSWDRGDPWPCPFLLEEEELEVGMTME</sequence>
<dbReference type="GO" id="GO:0005764">
    <property type="term" value="C:lysosome"/>
    <property type="evidence" value="ECO:0007669"/>
    <property type="project" value="UniProtKB-SubCell"/>
</dbReference>
<keyword evidence="10" id="KW-0206">Cytoskeleton</keyword>
<feature type="region of interest" description="Disordered" evidence="16">
    <location>
        <begin position="1664"/>
        <end position="1690"/>
    </location>
</feature>
<dbReference type="PROSITE" id="PS50297">
    <property type="entry name" value="ANK_REP_REGION"/>
    <property type="match status" value="21"/>
</dbReference>
<dbReference type="FunFam" id="2.60.220.30:FF:000002">
    <property type="entry name" value="Ankyrin-3 isoform 2"/>
    <property type="match status" value="1"/>
</dbReference>
<evidence type="ECO:0000256" key="8">
    <source>
        <dbReference type="ARBA" id="ARBA00023043"/>
    </source>
</evidence>
<dbReference type="GO" id="GO:0007165">
    <property type="term" value="P:signal transduction"/>
    <property type="evidence" value="ECO:0007669"/>
    <property type="project" value="InterPro"/>
</dbReference>
<feature type="region of interest" description="Disordered" evidence="16">
    <location>
        <begin position="1628"/>
        <end position="1647"/>
    </location>
</feature>
<evidence type="ECO:0000256" key="9">
    <source>
        <dbReference type="ARBA" id="ARBA00023136"/>
    </source>
</evidence>
<feature type="repeat" description="ANK" evidence="15">
    <location>
        <begin position="368"/>
        <end position="400"/>
    </location>
</feature>
<dbReference type="FunFam" id="1.25.40.20:FF:000001">
    <property type="entry name" value="Ankyrin-2 isoform 2"/>
    <property type="match status" value="1"/>
</dbReference>
<evidence type="ECO:0000256" key="14">
    <source>
        <dbReference type="ARBA" id="ARBA00034100"/>
    </source>
</evidence>
<dbReference type="PROSITE" id="PS50088">
    <property type="entry name" value="ANK_REPEAT"/>
    <property type="match status" value="21"/>
</dbReference>
<dbReference type="FunFam" id="1.10.533.10:FF:000002">
    <property type="entry name" value="Ankyrin-3 isoform 2"/>
    <property type="match status" value="1"/>
</dbReference>
<dbReference type="Gene3D" id="1.25.40.20">
    <property type="entry name" value="Ankyrin repeat-containing domain"/>
    <property type="match status" value="3"/>
</dbReference>
<evidence type="ECO:0000313" key="20">
    <source>
        <dbReference type="Proteomes" id="UP000694557"/>
    </source>
</evidence>
<keyword evidence="6" id="KW-0677">Repeat</keyword>
<feature type="repeat" description="ANK" evidence="15">
    <location>
        <begin position="335"/>
        <end position="367"/>
    </location>
</feature>
<feature type="repeat" description="ANK" evidence="15">
    <location>
        <begin position="434"/>
        <end position="466"/>
    </location>
</feature>
<feature type="repeat" description="ANK" evidence="15">
    <location>
        <begin position="665"/>
        <end position="697"/>
    </location>
</feature>
<feature type="repeat" description="ANK" evidence="15">
    <location>
        <begin position="42"/>
        <end position="74"/>
    </location>
</feature>
<reference evidence="19" key="1">
    <citation type="submission" date="2025-08" db="UniProtKB">
        <authorList>
            <consortium name="Ensembl"/>
        </authorList>
    </citation>
    <scope>IDENTIFICATION</scope>
</reference>
<feature type="repeat" description="ANK" evidence="15">
    <location>
        <begin position="731"/>
        <end position="763"/>
    </location>
</feature>
<feature type="repeat" description="ANK" evidence="15">
    <location>
        <begin position="108"/>
        <end position="140"/>
    </location>
</feature>
<dbReference type="SMART" id="SM00005">
    <property type="entry name" value="DEATH"/>
    <property type="match status" value="1"/>
</dbReference>
<dbReference type="SMART" id="SM00218">
    <property type="entry name" value="ZU5"/>
    <property type="match status" value="1"/>
</dbReference>
<proteinExistence type="predicted"/>
<keyword evidence="4" id="KW-0963">Cytoplasm</keyword>
<evidence type="ECO:0000313" key="19">
    <source>
        <dbReference type="Ensembl" id="ENSOKIP00005104966.1"/>
    </source>
</evidence>
<feature type="repeat" description="ANK" evidence="15">
    <location>
        <begin position="269"/>
        <end position="301"/>
    </location>
</feature>
<dbReference type="GeneTree" id="ENSGT00940000154939"/>
<name>A0A8C7KLA6_ONCKI</name>
<dbReference type="GO" id="GO:0072659">
    <property type="term" value="P:protein localization to plasma membrane"/>
    <property type="evidence" value="ECO:0007669"/>
    <property type="project" value="UniProtKB-ARBA"/>
</dbReference>
<evidence type="ECO:0000256" key="12">
    <source>
        <dbReference type="ARBA" id="ARBA00023257"/>
    </source>
</evidence>
<feature type="repeat" description="ANK" evidence="15">
    <location>
        <begin position="500"/>
        <end position="532"/>
    </location>
</feature>
<feature type="domain" description="ZU5" evidence="18">
    <location>
        <begin position="964"/>
        <end position="1111"/>
    </location>
</feature>
<evidence type="ECO:0000259" key="18">
    <source>
        <dbReference type="PROSITE" id="PS51145"/>
    </source>
</evidence>
<dbReference type="InterPro" id="IPR040745">
    <property type="entry name" value="Ankyrin_UPA"/>
</dbReference>
<keyword evidence="20" id="KW-1185">Reference proteome</keyword>
<evidence type="ECO:0000256" key="11">
    <source>
        <dbReference type="ARBA" id="ARBA00023228"/>
    </source>
</evidence>
<dbReference type="Pfam" id="PF00531">
    <property type="entry name" value="Death"/>
    <property type="match status" value="1"/>
</dbReference>
<dbReference type="GO" id="GO:0030315">
    <property type="term" value="C:T-tubule"/>
    <property type="evidence" value="ECO:0007669"/>
    <property type="project" value="UniProtKB-SubCell"/>
</dbReference>
<feature type="repeat" description="ANK" evidence="15">
    <location>
        <begin position="566"/>
        <end position="598"/>
    </location>
</feature>
<keyword evidence="8 15" id="KW-0040">ANK repeat</keyword>
<evidence type="ECO:0000256" key="10">
    <source>
        <dbReference type="ARBA" id="ARBA00023212"/>
    </source>
</evidence>
<dbReference type="PANTHER" id="PTHR24123:SF74">
    <property type="entry name" value="ANKYRIN 3"/>
    <property type="match status" value="1"/>
</dbReference>
<feature type="repeat" description="ANK" evidence="15">
    <location>
        <begin position="467"/>
        <end position="499"/>
    </location>
</feature>
<organism evidence="19 20">
    <name type="scientific">Oncorhynchus kisutch</name>
    <name type="common">Coho salmon</name>
    <name type="synonym">Salmo kisutch</name>
    <dbReference type="NCBI Taxonomy" id="8019"/>
    <lineage>
        <taxon>Eukaryota</taxon>
        <taxon>Metazoa</taxon>
        <taxon>Chordata</taxon>
        <taxon>Craniata</taxon>
        <taxon>Vertebrata</taxon>
        <taxon>Euteleostomi</taxon>
        <taxon>Actinopterygii</taxon>
        <taxon>Neopterygii</taxon>
        <taxon>Teleostei</taxon>
        <taxon>Protacanthopterygii</taxon>
        <taxon>Salmoniformes</taxon>
        <taxon>Salmonidae</taxon>
        <taxon>Salmoninae</taxon>
        <taxon>Oncorhynchus</taxon>
    </lineage>
</organism>
<feature type="repeat" description="ANK" evidence="15">
    <location>
        <begin position="533"/>
        <end position="565"/>
    </location>
</feature>